<dbReference type="Pfam" id="PF08447">
    <property type="entry name" value="PAS_3"/>
    <property type="match status" value="1"/>
</dbReference>
<dbReference type="InterPro" id="IPR036890">
    <property type="entry name" value="HATPase_C_sf"/>
</dbReference>
<feature type="domain" description="Histidine kinase" evidence="6">
    <location>
        <begin position="1023"/>
        <end position="1130"/>
    </location>
</feature>
<dbReference type="SMART" id="SM00387">
    <property type="entry name" value="HATPase_c"/>
    <property type="match status" value="1"/>
</dbReference>
<accession>A0ABU3X1B0</accession>
<evidence type="ECO:0000259" key="7">
    <source>
        <dbReference type="PROSITE" id="PS50112"/>
    </source>
</evidence>
<dbReference type="PROSITE" id="PS50112">
    <property type="entry name" value="PAS"/>
    <property type="match status" value="4"/>
</dbReference>
<feature type="domain" description="PAS" evidence="7">
    <location>
        <begin position="527"/>
        <end position="564"/>
    </location>
</feature>
<evidence type="ECO:0000259" key="6">
    <source>
        <dbReference type="PROSITE" id="PS50109"/>
    </source>
</evidence>
<gene>
    <name evidence="9" type="ORF">F8E02_07425</name>
</gene>
<dbReference type="SMART" id="SM00086">
    <property type="entry name" value="PAC"/>
    <property type="match status" value="4"/>
</dbReference>
<evidence type="ECO:0000256" key="3">
    <source>
        <dbReference type="ARBA" id="ARBA00022553"/>
    </source>
</evidence>
<dbReference type="EC" id="2.7.13.3" evidence="2"/>
<keyword evidence="4" id="KW-0808">Transferase</keyword>
<dbReference type="Gene3D" id="3.30.450.20">
    <property type="entry name" value="PAS domain"/>
    <property type="match status" value="7"/>
</dbReference>
<dbReference type="PROSITE" id="PS50113">
    <property type="entry name" value="PAC"/>
    <property type="match status" value="3"/>
</dbReference>
<dbReference type="PANTHER" id="PTHR43304:SF1">
    <property type="entry name" value="PAC DOMAIN-CONTAINING PROTEIN"/>
    <property type="match status" value="1"/>
</dbReference>
<evidence type="ECO:0000256" key="1">
    <source>
        <dbReference type="ARBA" id="ARBA00000085"/>
    </source>
</evidence>
<feature type="domain" description="PAC" evidence="8">
    <location>
        <begin position="474"/>
        <end position="526"/>
    </location>
</feature>
<dbReference type="Pfam" id="PF02518">
    <property type="entry name" value="HATPase_c"/>
    <property type="match status" value="1"/>
</dbReference>
<dbReference type="InterPro" id="IPR013655">
    <property type="entry name" value="PAS_fold_3"/>
</dbReference>
<name>A0ABU3X1B0_9EURY</name>
<dbReference type="InterPro" id="IPR000700">
    <property type="entry name" value="PAS-assoc_C"/>
</dbReference>
<keyword evidence="5" id="KW-0418">Kinase</keyword>
<proteinExistence type="predicted"/>
<dbReference type="InterPro" id="IPR035965">
    <property type="entry name" value="PAS-like_dom_sf"/>
</dbReference>
<evidence type="ECO:0000313" key="10">
    <source>
        <dbReference type="Proteomes" id="UP001281203"/>
    </source>
</evidence>
<evidence type="ECO:0000313" key="9">
    <source>
        <dbReference type="EMBL" id="MDV2481839.1"/>
    </source>
</evidence>
<dbReference type="SUPFAM" id="SSF55874">
    <property type="entry name" value="ATPase domain of HSP90 chaperone/DNA topoisomerase II/histidine kinase"/>
    <property type="match status" value="1"/>
</dbReference>
<dbReference type="Pfam" id="PF13426">
    <property type="entry name" value="PAS_9"/>
    <property type="match status" value="1"/>
</dbReference>
<feature type="domain" description="PAC" evidence="8">
    <location>
        <begin position="725"/>
        <end position="775"/>
    </location>
</feature>
<feature type="domain" description="PAS" evidence="7">
    <location>
        <begin position="396"/>
        <end position="457"/>
    </location>
</feature>
<dbReference type="CDD" id="cd00075">
    <property type="entry name" value="HATPase"/>
    <property type="match status" value="1"/>
</dbReference>
<dbReference type="SUPFAM" id="SSF55785">
    <property type="entry name" value="PYP-like sensor domain (PAS domain)"/>
    <property type="match status" value="7"/>
</dbReference>
<dbReference type="InterPro" id="IPR004358">
    <property type="entry name" value="Sig_transdc_His_kin-like_C"/>
</dbReference>
<dbReference type="CDD" id="cd00130">
    <property type="entry name" value="PAS"/>
    <property type="match status" value="4"/>
</dbReference>
<feature type="domain" description="PAS" evidence="7">
    <location>
        <begin position="653"/>
        <end position="723"/>
    </location>
</feature>
<dbReference type="Proteomes" id="UP001281203">
    <property type="component" value="Unassembled WGS sequence"/>
</dbReference>
<dbReference type="Gene3D" id="3.30.565.10">
    <property type="entry name" value="Histidine kinase-like ATPase, C-terminal domain"/>
    <property type="match status" value="1"/>
</dbReference>
<dbReference type="EMBL" id="WBKO01000001">
    <property type="protein sequence ID" value="MDV2481839.1"/>
    <property type="molecule type" value="Genomic_DNA"/>
</dbReference>
<dbReference type="InterPro" id="IPR000014">
    <property type="entry name" value="PAS"/>
</dbReference>
<dbReference type="NCBIfam" id="TIGR00229">
    <property type="entry name" value="sensory_box"/>
    <property type="match status" value="6"/>
</dbReference>
<dbReference type="InterPro" id="IPR005467">
    <property type="entry name" value="His_kinase_dom"/>
</dbReference>
<reference evidence="9 10" key="1">
    <citation type="submission" date="2019-10" db="EMBL/GenBank/DDBJ databases">
        <title>Isolation and characterization of Methanoculleus sp. Wushi-C6 from a hot spring well.</title>
        <authorList>
            <person name="Chen S.-C."/>
            <person name="Lan Z.-H."/>
            <person name="You Y.-T."/>
            <person name="Lai M.-C."/>
        </authorList>
    </citation>
    <scope>NUCLEOTIDE SEQUENCE [LARGE SCALE GENOMIC DNA]</scope>
    <source>
        <strain evidence="9 10">Wushi-C6</strain>
    </source>
</reference>
<evidence type="ECO:0000259" key="8">
    <source>
        <dbReference type="PROSITE" id="PS50113"/>
    </source>
</evidence>
<dbReference type="InterPro" id="IPR013656">
    <property type="entry name" value="PAS_4"/>
</dbReference>
<dbReference type="Pfam" id="PF13188">
    <property type="entry name" value="PAS_8"/>
    <property type="match status" value="1"/>
</dbReference>
<protein>
    <recommendedName>
        <fullName evidence="2">histidine kinase</fullName>
        <ecNumber evidence="2">2.7.13.3</ecNumber>
    </recommendedName>
</protein>
<dbReference type="PRINTS" id="PR00344">
    <property type="entry name" value="BCTRLSENSOR"/>
</dbReference>
<dbReference type="SMART" id="SM00091">
    <property type="entry name" value="PAS"/>
    <property type="match status" value="7"/>
</dbReference>
<dbReference type="PANTHER" id="PTHR43304">
    <property type="entry name" value="PHYTOCHROME-LIKE PROTEIN CPH1"/>
    <property type="match status" value="1"/>
</dbReference>
<feature type="domain" description="PAS" evidence="7">
    <location>
        <begin position="776"/>
        <end position="846"/>
    </location>
</feature>
<comment type="caution">
    <text evidence="9">The sequence shown here is derived from an EMBL/GenBank/DDBJ whole genome shotgun (WGS) entry which is preliminary data.</text>
</comment>
<dbReference type="Pfam" id="PF08448">
    <property type="entry name" value="PAS_4"/>
    <property type="match status" value="3"/>
</dbReference>
<organism evidence="9 10">
    <name type="scientific">Methanoculleus caldifontis</name>
    <dbReference type="NCBI Taxonomy" id="2651577"/>
    <lineage>
        <taxon>Archaea</taxon>
        <taxon>Methanobacteriati</taxon>
        <taxon>Methanobacteriota</taxon>
        <taxon>Stenosarchaea group</taxon>
        <taxon>Methanomicrobia</taxon>
        <taxon>Methanomicrobiales</taxon>
        <taxon>Methanomicrobiaceae</taxon>
        <taxon>Methanoculleus</taxon>
    </lineage>
</organism>
<keyword evidence="10" id="KW-1185">Reference proteome</keyword>
<evidence type="ECO:0000256" key="4">
    <source>
        <dbReference type="ARBA" id="ARBA00022679"/>
    </source>
</evidence>
<sequence length="1130" mass="126438">MDPPCPLPPEVLSALAVLDALGEGALLIDRTDRVAGVNRPLEHLLGIDKDAFCSSDIDRFVHRYLTPRVTDGESTAGIVALLSNRHDVAGLACTIRTAGNQERRFSISSNGIREGLLRGTRVVRLQDITELKRTEEELLESRKKYRTIFDSLDSGFCIIEMIFDPGGRPVDYRFQETNRAFERLTGLSDVVGKTMRELAPGHEERWFEIFGAVARTGEARRFVQTAKFLKEGWYEVYAFPFEGPDGNRVAVLFDDITDRKQAEDRLRESEEKFRQVFESMGAGFVILEAVYGDKEQPADFIILDVDPAYESITGSKRDQVIGRRVSEVAPGIGRNWVERCTEGLGADRPVRFEEYNSIRDRWYGIHAGPIPGKDRCAFIFTDITDRKHTEEALRKNEELLRTIIEHSRDGINMLDLKTGRYIFISPSLAEITGFSAEEIDNISAEEVFSRVHPADREIAITQQEVLAAGLEPSSIVEYRWKVKSGEYHWFSDSRKVVLDERGHPVALVGIIRDVTDRRRAEGALRESEEKFRALVEHSLDGTLILDPMGKILFANHAAARLVGIKDPGEAIGRRNVMEFIAPESQGDAIKDFGEVAKGIDAFIARYKVLTVAGAERWFESIGKSIVFEGAPAILISLRDITERQRVEEAIRQSEEKYRTLFDSASDIIIIHDLDGKFLDANRVATERLGYSREELLTMNLSMIVTPEFAALVPERIGEVVEKGHTVFETADVTRKGRHIPAEVSARLISYQGRPAVLSIVRDITERKRAEEAVRQSEERFRLLTENASDIVVVLDHEGRIRYASPSVKTVGGYAPKDLIGRSVLELTHPDDLALVLDALRTATAHPKGRVTLEVRIRHASGYWSYLEVTGANLLREPAVRGLLVNARDITDRKKAEEALVRRTDDLIRANREVEAARDEANVYLDIMTHDVRNANNVSSMYADLLMDLSEGNLKTYAEKLHASIDRSSEILMNVATIRRASEEPGNLVPVNLDAVIQSEIAGFPDAAIRYRGTRVEVLADGLLPTVFTNLIGNAVKFGGPDVEIVVRVEEQDGEVLVSVEDTGPGIQDEVKGKLFTRFERGMARGRGQGLGLFIVRTLVERYGGRVRVEDRIPGHPECGAAFRFTLKKAA</sequence>
<evidence type="ECO:0000256" key="5">
    <source>
        <dbReference type="ARBA" id="ARBA00022777"/>
    </source>
</evidence>
<dbReference type="Gene3D" id="1.10.287.130">
    <property type="match status" value="1"/>
</dbReference>
<keyword evidence="3" id="KW-0597">Phosphoprotein</keyword>
<dbReference type="InterPro" id="IPR003594">
    <property type="entry name" value="HATPase_dom"/>
</dbReference>
<dbReference type="InterPro" id="IPR052162">
    <property type="entry name" value="Sensor_kinase/Photoreceptor"/>
</dbReference>
<comment type="catalytic activity">
    <reaction evidence="1">
        <text>ATP + protein L-histidine = ADP + protein N-phospho-L-histidine.</text>
        <dbReference type="EC" id="2.7.13.3"/>
    </reaction>
</comment>
<dbReference type="InterPro" id="IPR001610">
    <property type="entry name" value="PAC"/>
</dbReference>
<feature type="domain" description="PAC" evidence="8">
    <location>
        <begin position="850"/>
        <end position="901"/>
    </location>
</feature>
<evidence type="ECO:0000256" key="2">
    <source>
        <dbReference type="ARBA" id="ARBA00012438"/>
    </source>
</evidence>
<dbReference type="PROSITE" id="PS50109">
    <property type="entry name" value="HIS_KIN"/>
    <property type="match status" value="1"/>
</dbReference>